<name>A1RV53_PYRIL</name>
<dbReference type="GO" id="GO:0002161">
    <property type="term" value="F:aminoacyl-tRNA deacylase activity"/>
    <property type="evidence" value="ECO:0007669"/>
    <property type="project" value="InterPro"/>
</dbReference>
<dbReference type="OrthoDB" id="27691at2157"/>
<sequence>MRLEEFGEVIRLQTPVRTVREAAQAIGVSEDKIVKTIVVYCNGEFRAYVIRGTKRLNTKLLGCRLATPDEVFTATGYSVGGVPPVLNIPVYIDRELLREDYVYGGGGDEYSLLKFKPIELVKRGFVTPIEL</sequence>
<accession>A1RV53</accession>
<dbReference type="EMBL" id="CP000504">
    <property type="protein sequence ID" value="ABL88835.1"/>
    <property type="molecule type" value="Genomic_DNA"/>
</dbReference>
<dbReference type="KEGG" id="pis:Pisl_1684"/>
<dbReference type="PANTHER" id="PTHR30411:SF1">
    <property type="entry name" value="CYTOPLASMIC PROTEIN"/>
    <property type="match status" value="1"/>
</dbReference>
<dbReference type="InterPro" id="IPR036754">
    <property type="entry name" value="YbaK/aa-tRNA-synt-asso_dom_sf"/>
</dbReference>
<gene>
    <name evidence="2" type="ordered locus">Pisl_1684</name>
</gene>
<dbReference type="STRING" id="384616.Pisl_1684"/>
<dbReference type="Gene3D" id="3.90.960.10">
    <property type="entry name" value="YbaK/aminoacyl-tRNA synthetase-associated domain"/>
    <property type="match status" value="1"/>
</dbReference>
<organism evidence="2 3">
    <name type="scientific">Pyrobaculum islandicum (strain DSM 4184 / JCM 9189 / GEO3)</name>
    <dbReference type="NCBI Taxonomy" id="384616"/>
    <lineage>
        <taxon>Archaea</taxon>
        <taxon>Thermoproteota</taxon>
        <taxon>Thermoprotei</taxon>
        <taxon>Thermoproteales</taxon>
        <taxon>Thermoproteaceae</taxon>
        <taxon>Pyrobaculum</taxon>
    </lineage>
</organism>
<keyword evidence="3" id="KW-1185">Reference proteome</keyword>
<dbReference type="PANTHER" id="PTHR30411">
    <property type="entry name" value="CYTOPLASMIC PROTEIN"/>
    <property type="match status" value="1"/>
</dbReference>
<dbReference type="GO" id="GO:0004812">
    <property type="term" value="F:aminoacyl-tRNA ligase activity"/>
    <property type="evidence" value="ECO:0007669"/>
    <property type="project" value="UniProtKB-KW"/>
</dbReference>
<evidence type="ECO:0000259" key="1">
    <source>
        <dbReference type="Pfam" id="PF04073"/>
    </source>
</evidence>
<dbReference type="GeneID" id="4617184"/>
<reference evidence="2" key="1">
    <citation type="submission" date="2006-12" db="EMBL/GenBank/DDBJ databases">
        <title>Complete sequence of Pyrobaculum islandicum DSM 4184.</title>
        <authorList>
            <person name="Copeland A."/>
            <person name="Lucas S."/>
            <person name="Lapidus A."/>
            <person name="Barry K."/>
            <person name="Detter J.C."/>
            <person name="Glavina del Rio T."/>
            <person name="Dalin E."/>
            <person name="Tice H."/>
            <person name="Pitluck S."/>
            <person name="Meincke L."/>
            <person name="Brettin T."/>
            <person name="Bruce D."/>
            <person name="Han C."/>
            <person name="Tapia R."/>
            <person name="Gilna P."/>
            <person name="Schmutz J."/>
            <person name="Larimer F."/>
            <person name="Land M."/>
            <person name="Hauser L."/>
            <person name="Kyrpides N."/>
            <person name="Mikhailova N."/>
            <person name="Cozen A.E."/>
            <person name="Fitz-Gibbon S.T."/>
            <person name="House C.H."/>
            <person name="Saltikov C."/>
            <person name="Lowe T."/>
            <person name="Richardson P."/>
        </authorList>
    </citation>
    <scope>NUCLEOTIDE SEQUENCE [LARGE SCALE GENOMIC DNA]</scope>
    <source>
        <strain evidence="2">DSM 4184</strain>
    </source>
</reference>
<dbReference type="Proteomes" id="UP000002595">
    <property type="component" value="Chromosome"/>
</dbReference>
<dbReference type="HOGENOM" id="CLU_094875_0_2_2"/>
<protein>
    <submittedName>
        <fullName evidence="2">YbaK/prolyl-tRNA synthetase associated region</fullName>
    </submittedName>
</protein>
<dbReference type="InterPro" id="IPR007214">
    <property type="entry name" value="YbaK/aa-tRNA-synth-assoc-dom"/>
</dbReference>
<dbReference type="eggNOG" id="arCOG04332">
    <property type="taxonomic scope" value="Archaea"/>
</dbReference>
<dbReference type="RefSeq" id="WP_011763410.1">
    <property type="nucleotide sequence ID" value="NC_008701.1"/>
</dbReference>
<dbReference type="Pfam" id="PF04073">
    <property type="entry name" value="tRNA_edit"/>
    <property type="match status" value="1"/>
</dbReference>
<proteinExistence type="predicted"/>
<evidence type="ECO:0000313" key="2">
    <source>
        <dbReference type="EMBL" id="ABL88835.1"/>
    </source>
</evidence>
<dbReference type="AlphaFoldDB" id="A1RV53"/>
<feature type="domain" description="YbaK/aminoacyl-tRNA synthetase-associated" evidence="1">
    <location>
        <begin position="15"/>
        <end position="121"/>
    </location>
</feature>
<evidence type="ECO:0000313" key="3">
    <source>
        <dbReference type="Proteomes" id="UP000002595"/>
    </source>
</evidence>
<dbReference type="SUPFAM" id="SSF55826">
    <property type="entry name" value="YbaK/ProRS associated domain"/>
    <property type="match status" value="1"/>
</dbReference>